<evidence type="ECO:0000313" key="2">
    <source>
        <dbReference type="Proteomes" id="UP000789920"/>
    </source>
</evidence>
<protein>
    <submittedName>
        <fullName evidence="1">29924_t:CDS:1</fullName>
    </submittedName>
</protein>
<comment type="caution">
    <text evidence="1">The sequence shown here is derived from an EMBL/GenBank/DDBJ whole genome shotgun (WGS) entry which is preliminary data.</text>
</comment>
<accession>A0ACA9S7X9</accession>
<name>A0ACA9S7X9_9GLOM</name>
<gene>
    <name evidence="1" type="ORF">RPERSI_LOCUS27265</name>
</gene>
<evidence type="ECO:0000313" key="1">
    <source>
        <dbReference type="EMBL" id="CAG8828530.1"/>
    </source>
</evidence>
<feature type="non-terminal residue" evidence="1">
    <location>
        <position position="1"/>
    </location>
</feature>
<dbReference type="EMBL" id="CAJVQC010095643">
    <property type="protein sequence ID" value="CAG8828530.1"/>
    <property type="molecule type" value="Genomic_DNA"/>
</dbReference>
<keyword evidence="2" id="KW-1185">Reference proteome</keyword>
<reference evidence="1" key="1">
    <citation type="submission" date="2021-06" db="EMBL/GenBank/DDBJ databases">
        <authorList>
            <person name="Kallberg Y."/>
            <person name="Tangrot J."/>
            <person name="Rosling A."/>
        </authorList>
    </citation>
    <scope>NUCLEOTIDE SEQUENCE</scope>
    <source>
        <strain evidence="1">MA461A</strain>
    </source>
</reference>
<organism evidence="1 2">
    <name type="scientific">Racocetra persica</name>
    <dbReference type="NCBI Taxonomy" id="160502"/>
    <lineage>
        <taxon>Eukaryota</taxon>
        <taxon>Fungi</taxon>
        <taxon>Fungi incertae sedis</taxon>
        <taxon>Mucoromycota</taxon>
        <taxon>Glomeromycotina</taxon>
        <taxon>Glomeromycetes</taxon>
        <taxon>Diversisporales</taxon>
        <taxon>Gigasporaceae</taxon>
        <taxon>Racocetra</taxon>
    </lineage>
</organism>
<dbReference type="Proteomes" id="UP000789920">
    <property type="component" value="Unassembled WGS sequence"/>
</dbReference>
<sequence length="46" mass="5378">LIQPNNLRSKKRKLAPVYEYLDELSDNSSSVRYVTINGQKAHQFQQ</sequence>
<proteinExistence type="predicted"/>